<dbReference type="SUPFAM" id="SSF55729">
    <property type="entry name" value="Acyl-CoA N-acyltransferases (Nat)"/>
    <property type="match status" value="1"/>
</dbReference>
<dbReference type="EMBL" id="FRXN01000001">
    <property type="protein sequence ID" value="SHO60811.1"/>
    <property type="molecule type" value="Genomic_DNA"/>
</dbReference>
<dbReference type="OrthoDB" id="9795199at2"/>
<dbReference type="PANTHER" id="PTHR43610:SF1">
    <property type="entry name" value="N-ACETYLTRANSFERASE DOMAIN-CONTAINING PROTEIN"/>
    <property type="match status" value="1"/>
</dbReference>
<evidence type="ECO:0000313" key="3">
    <source>
        <dbReference type="Proteomes" id="UP000184609"/>
    </source>
</evidence>
<organism evidence="2 3">
    <name type="scientific">Algoriphagus zhangzhouensis</name>
    <dbReference type="NCBI Taxonomy" id="1073327"/>
    <lineage>
        <taxon>Bacteria</taxon>
        <taxon>Pseudomonadati</taxon>
        <taxon>Bacteroidota</taxon>
        <taxon>Cytophagia</taxon>
        <taxon>Cytophagales</taxon>
        <taxon>Cyclobacteriaceae</taxon>
        <taxon>Algoriphagus</taxon>
    </lineage>
</organism>
<dbReference type="Gene3D" id="3.40.630.30">
    <property type="match status" value="1"/>
</dbReference>
<dbReference type="PROSITE" id="PS51186">
    <property type="entry name" value="GNAT"/>
    <property type="match status" value="1"/>
</dbReference>
<dbReference type="STRING" id="1073327.SAMN04488108_1044"/>
<reference evidence="3" key="1">
    <citation type="submission" date="2016-12" db="EMBL/GenBank/DDBJ databases">
        <authorList>
            <person name="Varghese N."/>
            <person name="Submissions S."/>
        </authorList>
    </citation>
    <scope>NUCLEOTIDE SEQUENCE [LARGE SCALE GENOMIC DNA]</scope>
    <source>
        <strain evidence="3">DSM 25035</strain>
    </source>
</reference>
<dbReference type="Pfam" id="PF13302">
    <property type="entry name" value="Acetyltransf_3"/>
    <property type="match status" value="1"/>
</dbReference>
<dbReference type="InterPro" id="IPR000182">
    <property type="entry name" value="GNAT_dom"/>
</dbReference>
<dbReference type="PANTHER" id="PTHR43610">
    <property type="entry name" value="BLL6696 PROTEIN"/>
    <property type="match status" value="1"/>
</dbReference>
<sequence>MFDFDFNKDYILEDERVKLSPLQIDNVSDLLEIANEPDIWNYSFIKGNGEKKLRNYIAGAINQRHNQKEYPFIVFDKQTNQYAGCTRYCEISPNIQSIRLGYTWYGERFRGTGLNKHCKYLLFQFAFEKMGAERIGLAAYSENLRSIAAMESVGCKKEGVFRGIFPSLDGKGRTDAVLLSILKPEWEKHVKHVLRGKLT</sequence>
<dbReference type="RefSeq" id="WP_073570658.1">
    <property type="nucleotide sequence ID" value="NZ_FRXN01000001.1"/>
</dbReference>
<evidence type="ECO:0000313" key="2">
    <source>
        <dbReference type="EMBL" id="SHO60811.1"/>
    </source>
</evidence>
<protein>
    <submittedName>
        <fullName evidence="2">Protein N-acetyltransferase, RimJ/RimL family</fullName>
    </submittedName>
</protein>
<feature type="domain" description="N-acetyltransferase" evidence="1">
    <location>
        <begin position="17"/>
        <end position="184"/>
    </location>
</feature>
<keyword evidence="2" id="KW-0808">Transferase</keyword>
<evidence type="ECO:0000259" key="1">
    <source>
        <dbReference type="PROSITE" id="PS51186"/>
    </source>
</evidence>
<dbReference type="Proteomes" id="UP000184609">
    <property type="component" value="Unassembled WGS sequence"/>
</dbReference>
<proteinExistence type="predicted"/>
<accession>A0A1M7Z7D2</accession>
<dbReference type="GO" id="GO:0016747">
    <property type="term" value="F:acyltransferase activity, transferring groups other than amino-acyl groups"/>
    <property type="evidence" value="ECO:0007669"/>
    <property type="project" value="InterPro"/>
</dbReference>
<dbReference type="AlphaFoldDB" id="A0A1M7Z7D2"/>
<gene>
    <name evidence="2" type="ORF">SAMN04488108_1044</name>
</gene>
<dbReference type="InterPro" id="IPR016181">
    <property type="entry name" value="Acyl_CoA_acyltransferase"/>
</dbReference>
<name>A0A1M7Z7D2_9BACT</name>
<keyword evidence="3" id="KW-1185">Reference proteome</keyword>